<dbReference type="Pfam" id="PF11188">
    <property type="entry name" value="DUF2975"/>
    <property type="match status" value="1"/>
</dbReference>
<dbReference type="InterPro" id="IPR021354">
    <property type="entry name" value="DUF2975"/>
</dbReference>
<proteinExistence type="predicted"/>
<feature type="transmembrane region" description="Helical" evidence="1">
    <location>
        <begin position="9"/>
        <end position="29"/>
    </location>
</feature>
<feature type="transmembrane region" description="Helical" evidence="1">
    <location>
        <begin position="121"/>
        <end position="140"/>
    </location>
</feature>
<keyword evidence="1" id="KW-0472">Membrane</keyword>
<evidence type="ECO:0000313" key="2">
    <source>
        <dbReference type="EMBL" id="PHL00563.1"/>
    </source>
</evidence>
<feature type="transmembrane region" description="Helical" evidence="1">
    <location>
        <begin position="49"/>
        <end position="70"/>
    </location>
</feature>
<keyword evidence="3" id="KW-1185">Reference proteome</keyword>
<gene>
    <name evidence="2" type="ORF">CGL56_05445</name>
</gene>
<dbReference type="RefSeq" id="WP_099105539.1">
    <property type="nucleotide sequence ID" value="NZ_JAATJF010000001.1"/>
</dbReference>
<dbReference type="EMBL" id="PDLO01000001">
    <property type="protein sequence ID" value="PHL00563.1"/>
    <property type="molecule type" value="Genomic_DNA"/>
</dbReference>
<name>A0A2G0CKR4_9BACT</name>
<evidence type="ECO:0008006" key="4">
    <source>
        <dbReference type="Google" id="ProtNLM"/>
    </source>
</evidence>
<evidence type="ECO:0000256" key="1">
    <source>
        <dbReference type="SAM" id="Phobius"/>
    </source>
</evidence>
<comment type="caution">
    <text evidence="2">The sequence shown here is derived from an EMBL/GenBank/DDBJ whole genome shotgun (WGS) entry which is preliminary data.</text>
</comment>
<sequence>MTTKTISTGLLQAAIILTGLGAVVVLAWFPLLEGRAANLDLPAIYLDPFILYGYAASAAFFTGLYQVFRLLGYVRRGECPSRKALGALRIIRYCAIVSAVLIAAAGLYIKVAHHPDDDPAGFLAMCMILIAVAVAVAFAAGSAERKWGAAVGREP</sequence>
<protein>
    <recommendedName>
        <fullName evidence="4">DUF2975 domain-containing protein</fullName>
    </recommendedName>
</protein>
<dbReference type="OrthoDB" id="1100174at2"/>
<reference evidence="2 3" key="1">
    <citation type="submission" date="2017-10" db="EMBL/GenBank/DDBJ databases">
        <title>The draft genome sequence of Lewinella marina KCTC 32374.</title>
        <authorList>
            <person name="Wang K."/>
        </authorList>
    </citation>
    <scope>NUCLEOTIDE SEQUENCE [LARGE SCALE GENOMIC DNA]</scope>
    <source>
        <strain evidence="2 3">MKG-38</strain>
    </source>
</reference>
<dbReference type="AlphaFoldDB" id="A0A2G0CKR4"/>
<dbReference type="Proteomes" id="UP000226437">
    <property type="component" value="Unassembled WGS sequence"/>
</dbReference>
<keyword evidence="1" id="KW-1133">Transmembrane helix</keyword>
<feature type="transmembrane region" description="Helical" evidence="1">
    <location>
        <begin position="90"/>
        <end position="109"/>
    </location>
</feature>
<organism evidence="2 3">
    <name type="scientific">Neolewinella marina</name>
    <dbReference type="NCBI Taxonomy" id="438751"/>
    <lineage>
        <taxon>Bacteria</taxon>
        <taxon>Pseudomonadati</taxon>
        <taxon>Bacteroidota</taxon>
        <taxon>Saprospiria</taxon>
        <taxon>Saprospirales</taxon>
        <taxon>Lewinellaceae</taxon>
        <taxon>Neolewinella</taxon>
    </lineage>
</organism>
<accession>A0A2G0CKR4</accession>
<keyword evidence="1" id="KW-0812">Transmembrane</keyword>
<evidence type="ECO:0000313" key="3">
    <source>
        <dbReference type="Proteomes" id="UP000226437"/>
    </source>
</evidence>